<dbReference type="Pfam" id="PF24545">
    <property type="entry name" value="Ig_TPPC8_1st"/>
    <property type="match status" value="1"/>
</dbReference>
<dbReference type="InterPro" id="IPR057651">
    <property type="entry name" value="Ig_TPPC8_C"/>
</dbReference>
<dbReference type="SMR" id="A0A835QPD3"/>
<dbReference type="GO" id="GO:0008168">
    <property type="term" value="F:methyltransferase activity"/>
    <property type="evidence" value="ECO:0007669"/>
    <property type="project" value="UniProtKB-KW"/>
</dbReference>
<dbReference type="OrthoDB" id="420076at2759"/>
<evidence type="ECO:0000256" key="1">
    <source>
        <dbReference type="ARBA" id="ARBA00022603"/>
    </source>
</evidence>
<reference evidence="6 7" key="1">
    <citation type="journal article" date="2020" name="Nat. Food">
        <title>A phased Vanilla planifolia genome enables genetic improvement of flavour and production.</title>
        <authorList>
            <person name="Hasing T."/>
            <person name="Tang H."/>
            <person name="Brym M."/>
            <person name="Khazi F."/>
            <person name="Huang T."/>
            <person name="Chambers A.H."/>
        </authorList>
    </citation>
    <scope>NUCLEOTIDE SEQUENCE [LARGE SCALE GENOMIC DNA]</scope>
    <source>
        <tissue evidence="6">Leaf</tissue>
    </source>
</reference>
<protein>
    <submittedName>
        <fullName evidence="6">Uncharacterized protein</fullName>
    </submittedName>
</protein>
<evidence type="ECO:0000256" key="3">
    <source>
        <dbReference type="ARBA" id="ARBA00022691"/>
    </source>
</evidence>
<dbReference type="InterPro" id="IPR024420">
    <property type="entry name" value="TRAPP_III_complex_Trs85"/>
</dbReference>
<dbReference type="SUPFAM" id="SSF48452">
    <property type="entry name" value="TPR-like"/>
    <property type="match status" value="1"/>
</dbReference>
<dbReference type="SUPFAM" id="SSF82199">
    <property type="entry name" value="SET domain"/>
    <property type="match status" value="1"/>
</dbReference>
<dbReference type="Gene3D" id="2.170.270.10">
    <property type="entry name" value="SET domain"/>
    <property type="match status" value="1"/>
</dbReference>
<evidence type="ECO:0000313" key="6">
    <source>
        <dbReference type="EMBL" id="KAG0477111.1"/>
    </source>
</evidence>
<dbReference type="Proteomes" id="UP000636800">
    <property type="component" value="Chromosome 6"/>
</dbReference>
<dbReference type="EMBL" id="JADCNL010000006">
    <property type="protein sequence ID" value="KAG0477111.1"/>
    <property type="molecule type" value="Genomic_DNA"/>
</dbReference>
<dbReference type="Pfam" id="PF12739">
    <property type="entry name" value="TRAPPC-Trs85"/>
    <property type="match status" value="1"/>
</dbReference>
<feature type="domain" description="Post-SET" evidence="5">
    <location>
        <begin position="1366"/>
        <end position="1382"/>
    </location>
</feature>
<evidence type="ECO:0000259" key="4">
    <source>
        <dbReference type="PROSITE" id="PS50280"/>
    </source>
</evidence>
<keyword evidence="7" id="KW-1185">Reference proteome</keyword>
<keyword evidence="2" id="KW-0808">Transferase</keyword>
<keyword evidence="3" id="KW-0949">S-adenosyl-L-methionine</keyword>
<feature type="domain" description="SET" evidence="4">
    <location>
        <begin position="1256"/>
        <end position="1359"/>
    </location>
</feature>
<dbReference type="SMART" id="SM00317">
    <property type="entry name" value="SET"/>
    <property type="match status" value="1"/>
</dbReference>
<dbReference type="Pfam" id="PF24542">
    <property type="entry name" value="Ig_TPPC8_C"/>
    <property type="match status" value="1"/>
</dbReference>
<keyword evidence="1" id="KW-0489">Methyltransferase</keyword>
<gene>
    <name evidence="6" type="ORF">HPP92_013952</name>
</gene>
<dbReference type="InterPro" id="IPR046341">
    <property type="entry name" value="SET_dom_sf"/>
</dbReference>
<organism evidence="6 7">
    <name type="scientific">Vanilla planifolia</name>
    <name type="common">Vanilla</name>
    <dbReference type="NCBI Taxonomy" id="51239"/>
    <lineage>
        <taxon>Eukaryota</taxon>
        <taxon>Viridiplantae</taxon>
        <taxon>Streptophyta</taxon>
        <taxon>Embryophyta</taxon>
        <taxon>Tracheophyta</taxon>
        <taxon>Spermatophyta</taxon>
        <taxon>Magnoliopsida</taxon>
        <taxon>Liliopsida</taxon>
        <taxon>Asparagales</taxon>
        <taxon>Orchidaceae</taxon>
        <taxon>Vanilloideae</taxon>
        <taxon>Vanilleae</taxon>
        <taxon>Vanilla</taxon>
    </lineage>
</organism>
<dbReference type="GO" id="GO:0032259">
    <property type="term" value="P:methylation"/>
    <property type="evidence" value="ECO:0007669"/>
    <property type="project" value="UniProtKB-KW"/>
</dbReference>
<evidence type="ECO:0000256" key="2">
    <source>
        <dbReference type="ARBA" id="ARBA00022679"/>
    </source>
</evidence>
<proteinExistence type="predicted"/>
<accession>A0A835QPD3</accession>
<dbReference type="InterPro" id="IPR001214">
    <property type="entry name" value="SET_dom"/>
</dbReference>
<dbReference type="InterPro" id="IPR011990">
    <property type="entry name" value="TPR-like_helical_dom_sf"/>
</dbReference>
<dbReference type="Pfam" id="PF00856">
    <property type="entry name" value="SET"/>
    <property type="match status" value="1"/>
</dbReference>
<evidence type="ECO:0000313" key="7">
    <source>
        <dbReference type="Proteomes" id="UP000636800"/>
    </source>
</evidence>
<dbReference type="PANTHER" id="PTHR12975:SF6">
    <property type="entry name" value="TRAFFICKING PROTEIN PARTICLE COMPLEX SUBUNIT 8"/>
    <property type="match status" value="1"/>
</dbReference>
<dbReference type="PROSITE" id="PS50868">
    <property type="entry name" value="POST_SET"/>
    <property type="match status" value="1"/>
</dbReference>
<dbReference type="GO" id="GO:1990072">
    <property type="term" value="C:TRAPPIII protein complex"/>
    <property type="evidence" value="ECO:0007669"/>
    <property type="project" value="TreeGrafter"/>
</dbReference>
<sequence>MDPMRSFLGQVLLEEITPMVMVLSTSLVEETCQRNGINFVEMLLPFSVFNKIDVPVRTASDQPYRLQMFKLRLVYASDIHQQHSKVVEDHLKQLLSDAARESLPSLQSEPPELETVLHETELNFCPSWIQIFNKELRRTVSFSEHEAFDHPVACLVVVSSKDEHPISRFIDLLNTDQMPSLLNDGAMDPKILKHYLLLHDNHDGTADRASSILAEMKSSFGAADCRLLCINSADGVNVELRDNPWLNSKGHTSASQEIASFLNVDDIFEIKEFMLELSSKHVIPYMEQKIRFLNQQISATRKGFRNQIRNLWWRKGKEDVPETANGPTYTFSSIESQIRILADYAFMLRDYELALSNYRLLSTDYKLDKAWKHFAGVQEMMGLANFMLDQSRKDSEYCMEAAFNSYLKIGPSGQRNATRCGLWWAEMLKARGQHKEAAARFFRISSEEPPLHAAVMLEQASYCYFFSKPPMLRKYGFHLVLAGNRYFVSDQRLHALRTYRNALLVYKGIPWNYIRDHLYYNIGRWYAFIGIFDASLKHMLEVLACSHQSVTTQDLFLGHFFQTVENLEKTTEVNKLQLPIVNMLSIKVIYEDHRTYSPSTDGKGNENLWQSLEDEMLPPISTIKSNWLESQSRLSFKKFNDSHVCVVGEAIKLELEFRNPLQVPISVFGISLICDLSVKSEETKIDDFASYSAFSDEEELNEPPSCRSRNAASSSLVLSEIDLVLCADETKMVQLDATPRAEGILKILGIRWKLSDVVVGYHYFENNGNKQHKKGKRVTRHSSGKILSFIVIKGLPKLEGFIHNMPGAVLEGDLRLLRLELRNPSEYTVKNMKMAISPPRCLAPGTLEDLHIEFPSCFGRRTPGSIDIPTNFQKSKRLLFSFPSAITIQGGSSFLWPIWFHAGLAGKVSLFLSVYYEMESCSSDMLYRTLRMHYEVEVFPSLDVSFQIAPCPSKLQELLVRMDIMNRTSSESFSMQQLSCVGNQWEISSFPAYESICPSKVLHAGQALSCFFKLKDCHQTLDVENKLTIHSCDVSLASHDNSEVPIDVAISPFGEFHQHERFYQGKTTKGFLGNMDFILISLLQQDSSTLFHPSLLSFHACHCSINSTTPIWWLMDGPRIIQHDFSVSFCEVELQLTLSNVLKSEVSIRVVTFDISPESKPSDDLPSHPNAHQGGWYDVPLTVDTKQTSSSSPRSISPFIWCAASSTQVKMQASSTSVVPLRICVFSPGTYDLSNYELHWKSASFVEGLDEDKRSYSGEYVTTEVARRRLRAYDELASAGRLSPALLVVREHLPSGKACLRVNIDATKIGNVARFINHSCDGGNLMSVLVRNSGSLLPRLCFFAAADISRGDELTFSYGDTHLRPNGQPCFCGTAACTGVLPSEET</sequence>
<evidence type="ECO:0000259" key="5">
    <source>
        <dbReference type="PROSITE" id="PS50868"/>
    </source>
</evidence>
<name>A0A835QPD3_VANPL</name>
<dbReference type="PROSITE" id="PS50280">
    <property type="entry name" value="SET"/>
    <property type="match status" value="1"/>
</dbReference>
<dbReference type="InterPro" id="IPR058541">
    <property type="entry name" value="Ig_TPPC8_1st"/>
</dbReference>
<dbReference type="PANTHER" id="PTHR12975">
    <property type="entry name" value="TRANSPORT PROTEIN TRAPP"/>
    <property type="match status" value="1"/>
</dbReference>
<dbReference type="InterPro" id="IPR003616">
    <property type="entry name" value="Post-SET_dom"/>
</dbReference>
<comment type="caution">
    <text evidence="6">The sequence shown here is derived from an EMBL/GenBank/DDBJ whole genome shotgun (WGS) entry which is preliminary data.</text>
</comment>